<evidence type="ECO:0000256" key="2">
    <source>
        <dbReference type="SAM" id="MobiDB-lite"/>
    </source>
</evidence>
<feature type="region of interest" description="Disordered" evidence="2">
    <location>
        <begin position="91"/>
        <end position="112"/>
    </location>
</feature>
<organism evidence="4 5">
    <name type="scientific">Streptomyces albipurpureus</name>
    <dbReference type="NCBI Taxonomy" id="2897419"/>
    <lineage>
        <taxon>Bacteria</taxon>
        <taxon>Bacillati</taxon>
        <taxon>Actinomycetota</taxon>
        <taxon>Actinomycetes</taxon>
        <taxon>Kitasatosporales</taxon>
        <taxon>Streptomycetaceae</taxon>
        <taxon>Streptomyces</taxon>
    </lineage>
</organism>
<dbReference type="SUPFAM" id="SSF82171">
    <property type="entry name" value="DPP6 N-terminal domain-like"/>
    <property type="match status" value="1"/>
</dbReference>
<feature type="region of interest" description="Disordered" evidence="2">
    <location>
        <begin position="351"/>
        <end position="373"/>
    </location>
</feature>
<proteinExistence type="inferred from homology"/>
<feature type="region of interest" description="Disordered" evidence="2">
    <location>
        <begin position="247"/>
        <end position="268"/>
    </location>
</feature>
<sequence length="411" mass="43326">MQLRLTAAVVTACATALLLPTGARADPGGAERGHRKPFTERLGLAGGDRSQDIAVSTNGRYVVFTSRSVDLVPGDTNGVEDVFVRDLRSGRTERVSTTAQGEQADGRSHRPSISADGRYATFLSGAANLRPPGSGETYGIYRKDRRTGAVTYVGRDVGEGFTSPNESTVSANGRFVAYASYQRASRPYRQIGIRDLLTGSLAIVPSRLAGTPRFTASGRLLAYTDTSPAPIQFPPSSAQVWNGATGRSQQLDTAPDGSPGNGKSYKTDITPDGRYAVFESTATNLVTSPDPNGADFNVFIRDLRTGVIRRIDGVRDGERTGVGALSGDGRYLAFSSSGSVSGGSYLRDLRTGATRPAAPNPAGAPSDEGAAIGPRALDAHGRVLVFMSLSSDLVPGPVPPRDAYVYARHLR</sequence>
<name>A0ABT0UGF6_9ACTN</name>
<accession>A0ABT0UGF6</accession>
<evidence type="ECO:0000256" key="1">
    <source>
        <dbReference type="ARBA" id="ARBA00009820"/>
    </source>
</evidence>
<keyword evidence="3" id="KW-0732">Signal</keyword>
<evidence type="ECO:0000256" key="3">
    <source>
        <dbReference type="SAM" id="SignalP"/>
    </source>
</evidence>
<evidence type="ECO:0000313" key="4">
    <source>
        <dbReference type="EMBL" id="MCM2387712.1"/>
    </source>
</evidence>
<dbReference type="Gene3D" id="2.120.10.30">
    <property type="entry name" value="TolB, C-terminal domain"/>
    <property type="match status" value="2"/>
</dbReference>
<dbReference type="InterPro" id="IPR011042">
    <property type="entry name" value="6-blade_b-propeller_TolB-like"/>
</dbReference>
<reference evidence="4" key="1">
    <citation type="submission" date="2022-06" db="EMBL/GenBank/DDBJ databases">
        <title>Genome public.</title>
        <authorList>
            <person name="Sun Q."/>
        </authorList>
    </citation>
    <scope>NUCLEOTIDE SEQUENCE</scope>
    <source>
        <strain evidence="4">CWNU-1</strain>
    </source>
</reference>
<dbReference type="Proteomes" id="UP001431429">
    <property type="component" value="Unassembled WGS sequence"/>
</dbReference>
<dbReference type="EMBL" id="JAMQAW010000006">
    <property type="protein sequence ID" value="MCM2387712.1"/>
    <property type="molecule type" value="Genomic_DNA"/>
</dbReference>
<feature type="chain" id="PRO_5045877810" evidence="3">
    <location>
        <begin position="26"/>
        <end position="411"/>
    </location>
</feature>
<comment type="similarity">
    <text evidence="1">Belongs to the TolB family.</text>
</comment>
<dbReference type="InterPro" id="IPR011659">
    <property type="entry name" value="WD40"/>
</dbReference>
<evidence type="ECO:0000313" key="5">
    <source>
        <dbReference type="Proteomes" id="UP001431429"/>
    </source>
</evidence>
<protein>
    <submittedName>
        <fullName evidence="4">Uncharacterized protein</fullName>
    </submittedName>
</protein>
<dbReference type="PANTHER" id="PTHR36842">
    <property type="entry name" value="PROTEIN TOLB HOMOLOG"/>
    <property type="match status" value="1"/>
</dbReference>
<dbReference type="Pfam" id="PF07676">
    <property type="entry name" value="PD40"/>
    <property type="match status" value="2"/>
</dbReference>
<feature type="signal peptide" evidence="3">
    <location>
        <begin position="1"/>
        <end position="25"/>
    </location>
</feature>
<keyword evidence="5" id="KW-1185">Reference proteome</keyword>
<comment type="caution">
    <text evidence="4">The sequence shown here is derived from an EMBL/GenBank/DDBJ whole genome shotgun (WGS) entry which is preliminary data.</text>
</comment>
<gene>
    <name evidence="4" type="ORF">NBG84_05210</name>
</gene>
<dbReference type="RefSeq" id="WP_250918077.1">
    <property type="nucleotide sequence ID" value="NZ_JAMQAW010000006.1"/>
</dbReference>